<name>A0AB34FKT5_9HYPO</name>
<dbReference type="AlphaFoldDB" id="A0AB34FKT5"/>
<dbReference type="EMBL" id="JAQHRD010000006">
    <property type="protein sequence ID" value="KAJ6439748.1"/>
    <property type="molecule type" value="Genomic_DNA"/>
</dbReference>
<gene>
    <name evidence="2" type="ORF">O9K51_07639</name>
</gene>
<reference evidence="2" key="1">
    <citation type="submission" date="2023-01" db="EMBL/GenBank/DDBJ databases">
        <title>The growth and conidiation of Purpureocillium lavendulum are regulated by nitrogen source and histone H3K14 acetylation.</title>
        <authorList>
            <person name="Tang P."/>
            <person name="Han J."/>
            <person name="Zhang C."/>
            <person name="Tang P."/>
            <person name="Qi F."/>
            <person name="Zhang K."/>
            <person name="Liang L."/>
        </authorList>
    </citation>
    <scope>NUCLEOTIDE SEQUENCE</scope>
    <source>
        <strain evidence="2">YMF1.00683</strain>
    </source>
</reference>
<dbReference type="Proteomes" id="UP001163105">
    <property type="component" value="Unassembled WGS sequence"/>
</dbReference>
<sequence length="218" mass="23781">MDNTPMQSCEVGHIYIFLLSDLGETGLAPIPIDFNRGKQNTDNDSIVIKKEDSESDAIPASPSVLFGDDDAGSVFDPTSPSVRPQDVSRLVAQSDSLLEDCSSIIANGLDIEACTISAGRDHRRCQRCYKVLRPNRLVDHFKVHRVNQSGAKVQHGRRCRACAKAKRDCIVAKYPGDKNINTFRCVHCIGAKGRCSLASLGISAAFHVGLHPALRHVE</sequence>
<evidence type="ECO:0000256" key="1">
    <source>
        <dbReference type="SAM" id="MobiDB-lite"/>
    </source>
</evidence>
<comment type="caution">
    <text evidence="2">The sequence shown here is derived from an EMBL/GenBank/DDBJ whole genome shotgun (WGS) entry which is preliminary data.</text>
</comment>
<feature type="region of interest" description="Disordered" evidence="1">
    <location>
        <begin position="50"/>
        <end position="69"/>
    </location>
</feature>
<evidence type="ECO:0000313" key="2">
    <source>
        <dbReference type="EMBL" id="KAJ6439748.1"/>
    </source>
</evidence>
<keyword evidence="3" id="KW-1185">Reference proteome</keyword>
<protein>
    <submittedName>
        <fullName evidence="2">Chromatin modification-related protein</fullName>
    </submittedName>
</protein>
<proteinExistence type="predicted"/>
<evidence type="ECO:0000313" key="3">
    <source>
        <dbReference type="Proteomes" id="UP001163105"/>
    </source>
</evidence>
<organism evidence="2 3">
    <name type="scientific">Purpureocillium lavendulum</name>
    <dbReference type="NCBI Taxonomy" id="1247861"/>
    <lineage>
        <taxon>Eukaryota</taxon>
        <taxon>Fungi</taxon>
        <taxon>Dikarya</taxon>
        <taxon>Ascomycota</taxon>
        <taxon>Pezizomycotina</taxon>
        <taxon>Sordariomycetes</taxon>
        <taxon>Hypocreomycetidae</taxon>
        <taxon>Hypocreales</taxon>
        <taxon>Ophiocordycipitaceae</taxon>
        <taxon>Purpureocillium</taxon>
    </lineage>
</organism>
<accession>A0AB34FKT5</accession>